<evidence type="ECO:0000313" key="2">
    <source>
        <dbReference type="Proteomes" id="UP000287651"/>
    </source>
</evidence>
<dbReference type="EMBL" id="AMZH03005093">
    <property type="protein sequence ID" value="RRT67286.1"/>
    <property type="molecule type" value="Genomic_DNA"/>
</dbReference>
<accession>A0A426ZTD0</accession>
<organism evidence="1 2">
    <name type="scientific">Ensete ventricosum</name>
    <name type="common">Abyssinian banana</name>
    <name type="synonym">Musa ensete</name>
    <dbReference type="NCBI Taxonomy" id="4639"/>
    <lineage>
        <taxon>Eukaryota</taxon>
        <taxon>Viridiplantae</taxon>
        <taxon>Streptophyta</taxon>
        <taxon>Embryophyta</taxon>
        <taxon>Tracheophyta</taxon>
        <taxon>Spermatophyta</taxon>
        <taxon>Magnoliopsida</taxon>
        <taxon>Liliopsida</taxon>
        <taxon>Zingiberales</taxon>
        <taxon>Musaceae</taxon>
        <taxon>Ensete</taxon>
    </lineage>
</organism>
<name>A0A426ZTD0_ENSVE</name>
<reference evidence="1 2" key="1">
    <citation type="journal article" date="2014" name="Agronomy (Basel)">
        <title>A Draft Genome Sequence for Ensete ventricosum, the Drought-Tolerant Tree Against Hunger.</title>
        <authorList>
            <person name="Harrison J."/>
            <person name="Moore K.A."/>
            <person name="Paszkiewicz K."/>
            <person name="Jones T."/>
            <person name="Grant M."/>
            <person name="Ambacheew D."/>
            <person name="Muzemil S."/>
            <person name="Studholme D.J."/>
        </authorList>
    </citation>
    <scope>NUCLEOTIDE SEQUENCE [LARGE SCALE GENOMIC DNA]</scope>
</reference>
<dbReference type="AlphaFoldDB" id="A0A426ZTD0"/>
<dbReference type="Pfam" id="PF14009">
    <property type="entry name" value="PADRE"/>
    <property type="match status" value="1"/>
</dbReference>
<feature type="non-terminal residue" evidence="1">
    <location>
        <position position="1"/>
    </location>
</feature>
<protein>
    <submittedName>
        <fullName evidence="1">Uncharacterized protein</fullName>
    </submittedName>
</protein>
<sequence length="200" mass="21345">SEGQREKRAVVDLLSFDSENELIADGVGKVSLLVGADATVVVHKEDGLVQKNTSPGEIRVMGNCAPVSSAKGGQQQWLRTAKVIRADGKMEEYETAVPAGHVVARSPGYYVCSGEAMQVGARPPVVGEGEQLQPGQLYFLLPLSYSRRPLSLPDLCLFAAKASAALRQPSSLACNAHAVRGHQFCVSSSLIEQQQKPFLA</sequence>
<dbReference type="InterPro" id="IPR025322">
    <property type="entry name" value="PADRE_dom"/>
</dbReference>
<dbReference type="Proteomes" id="UP000287651">
    <property type="component" value="Unassembled WGS sequence"/>
</dbReference>
<comment type="caution">
    <text evidence="1">The sequence shown here is derived from an EMBL/GenBank/DDBJ whole genome shotgun (WGS) entry which is preliminary data.</text>
</comment>
<dbReference type="PANTHER" id="PTHR33052">
    <property type="entry name" value="DUF4228 DOMAIN PROTEIN-RELATED"/>
    <property type="match status" value="1"/>
</dbReference>
<proteinExistence type="predicted"/>
<gene>
    <name evidence="1" type="ORF">B296_00024698</name>
</gene>
<evidence type="ECO:0000313" key="1">
    <source>
        <dbReference type="EMBL" id="RRT67286.1"/>
    </source>
</evidence>